<feature type="chain" id="PRO_5041238209" evidence="11">
    <location>
        <begin position="24"/>
        <end position="640"/>
    </location>
</feature>
<dbReference type="CDD" id="cd00063">
    <property type="entry name" value="FN3"/>
    <property type="match status" value="1"/>
</dbReference>
<dbReference type="PANTHER" id="PTHR46877">
    <property type="entry name" value="EPH RECEPTOR A5"/>
    <property type="match status" value="1"/>
</dbReference>
<name>A0AA35WXM6_GEOBA</name>
<dbReference type="GO" id="GO:0005886">
    <property type="term" value="C:plasma membrane"/>
    <property type="evidence" value="ECO:0007669"/>
    <property type="project" value="TreeGrafter"/>
</dbReference>
<keyword evidence="16" id="KW-1185">Reference proteome</keyword>
<reference evidence="15" key="1">
    <citation type="submission" date="2023-03" db="EMBL/GenBank/DDBJ databases">
        <authorList>
            <person name="Steffen K."/>
            <person name="Cardenas P."/>
        </authorList>
    </citation>
    <scope>NUCLEOTIDE SEQUENCE</scope>
</reference>
<dbReference type="GO" id="GO:0005524">
    <property type="term" value="F:ATP binding"/>
    <property type="evidence" value="ECO:0007669"/>
    <property type="project" value="UniProtKB-KW"/>
</dbReference>
<feature type="disulfide bond" evidence="9">
    <location>
        <begin position="270"/>
        <end position="297"/>
    </location>
</feature>
<dbReference type="PANTHER" id="PTHR46877:SF14">
    <property type="entry name" value="RECEPTOR PROTEIN-TYROSINE KINASE"/>
    <property type="match status" value="1"/>
</dbReference>
<proteinExistence type="predicted"/>
<keyword evidence="8 15" id="KW-0675">Receptor</keyword>
<comment type="caution">
    <text evidence="15">The sequence shown here is derived from an EMBL/GenBank/DDBJ whole genome shotgun (WGS) entry which is preliminary data.</text>
</comment>
<sequence>MTAVDLLLVYVLVGIVCVSLCWAQAPGDEDARCTTDHSNPPQYPDNVRNLMDSYSYENLLPGNGTGNSPIATAVWNDFSFDGNDVTPETLNPTYWQQGAGGICRFQTRVCGWRREGATQNNWLFTQHISSEFDSNIYNYNVTIHVEAIYSLQSCRERQGCRQRFNLLHYMTNSQQLPSTSENGYMNTQNYENFAVPEGPVSSVTYTNTYNFTLPPSSTGFYIAVQDIGSCIALSRLRVYHNNCKSRQVGLVLYPDAPAPVSGSANIDISCVENAVDSGSPEVTCGSNGTWGSETPVCQCRLGYEIADECIACDLVSIVPAETLPASHVLPALRLIKRLPLNVSVWMASSETTPAITMPLCGFENPRSETPDYNCTKPGPVETVKGHCSVLVWDEPSAPNGVITNYSLLFLLNTGNDSGVVVTTDSSVTHFDIKSRNQFPLSPADGGSAFVKVRAQNGAGLGPYSQSAYIGCEDPPGTCTNDTSPFPPPTVPELVVSVEREGDVIYWSRPSGRVSYYLVTLTDDETGEKLVEGMRTNEQFLVLSNGSYGKLSVEICTELDGVRGSCTQHEILEETGKSCTEESSGEVSQEMIIALCAGCGGTALLVATCCLIAAALHHWRFRRQFGSHKEALTWEAYELKT</sequence>
<dbReference type="InterPro" id="IPR050449">
    <property type="entry name" value="Ephrin_rcpt_TKs"/>
</dbReference>
<keyword evidence="4" id="KW-0067">ATP-binding</keyword>
<dbReference type="InterPro" id="IPR013783">
    <property type="entry name" value="Ig-like_fold"/>
</dbReference>
<evidence type="ECO:0000256" key="1">
    <source>
        <dbReference type="ARBA" id="ARBA00004167"/>
    </source>
</evidence>
<gene>
    <name evidence="15" type="ORF">GBAR_LOCUS20515</name>
</gene>
<protein>
    <submittedName>
        <fullName evidence="15">Ephrin type-A receptor 5</fullName>
    </submittedName>
</protein>
<dbReference type="SMART" id="SM00615">
    <property type="entry name" value="EPH_lbd"/>
    <property type="match status" value="1"/>
</dbReference>
<evidence type="ECO:0000256" key="3">
    <source>
        <dbReference type="ARBA" id="ARBA00022741"/>
    </source>
</evidence>
<accession>A0AA35WXM6</accession>
<dbReference type="PROSITE" id="PS50923">
    <property type="entry name" value="SUSHI"/>
    <property type="match status" value="1"/>
</dbReference>
<organism evidence="15 16">
    <name type="scientific">Geodia barretti</name>
    <name type="common">Barrett's horny sponge</name>
    <dbReference type="NCBI Taxonomy" id="519541"/>
    <lineage>
        <taxon>Eukaryota</taxon>
        <taxon>Metazoa</taxon>
        <taxon>Porifera</taxon>
        <taxon>Demospongiae</taxon>
        <taxon>Heteroscleromorpha</taxon>
        <taxon>Tetractinellida</taxon>
        <taxon>Astrophorina</taxon>
        <taxon>Geodiidae</taxon>
        <taxon>Geodia</taxon>
    </lineage>
</organism>
<dbReference type="Proteomes" id="UP001174909">
    <property type="component" value="Unassembled WGS sequence"/>
</dbReference>
<evidence type="ECO:0000256" key="4">
    <source>
        <dbReference type="ARBA" id="ARBA00022840"/>
    </source>
</evidence>
<keyword evidence="7 9" id="KW-1015">Disulfide bond</keyword>
<evidence type="ECO:0000313" key="16">
    <source>
        <dbReference type="Proteomes" id="UP001174909"/>
    </source>
</evidence>
<dbReference type="Pfam" id="PF01404">
    <property type="entry name" value="Ephrin_lbd"/>
    <property type="match status" value="1"/>
</dbReference>
<dbReference type="PROSITE" id="PS50853">
    <property type="entry name" value="FN3"/>
    <property type="match status" value="1"/>
</dbReference>
<dbReference type="InterPro" id="IPR000436">
    <property type="entry name" value="Sushi_SCR_CCP_dom"/>
</dbReference>
<evidence type="ECO:0000259" key="13">
    <source>
        <dbReference type="PROSITE" id="PS50923"/>
    </source>
</evidence>
<keyword evidence="9" id="KW-0768">Sushi</keyword>
<dbReference type="SUPFAM" id="SSF57535">
    <property type="entry name" value="Complement control module/SCR domain"/>
    <property type="match status" value="1"/>
</dbReference>
<feature type="domain" description="Fibronectin type-III" evidence="12">
    <location>
        <begin position="373"/>
        <end position="474"/>
    </location>
</feature>
<feature type="domain" description="Eph LBD" evidence="14">
    <location>
        <begin position="47"/>
        <end position="248"/>
    </location>
</feature>
<evidence type="ECO:0000256" key="2">
    <source>
        <dbReference type="ARBA" id="ARBA00022692"/>
    </source>
</evidence>
<dbReference type="InterPro" id="IPR008979">
    <property type="entry name" value="Galactose-bd-like_sf"/>
</dbReference>
<dbReference type="EMBL" id="CASHTH010002885">
    <property type="protein sequence ID" value="CAI8036639.1"/>
    <property type="molecule type" value="Genomic_DNA"/>
</dbReference>
<evidence type="ECO:0000259" key="12">
    <source>
        <dbReference type="PROSITE" id="PS50853"/>
    </source>
</evidence>
<dbReference type="PROSITE" id="PS51550">
    <property type="entry name" value="EPH_LBD"/>
    <property type="match status" value="1"/>
</dbReference>
<evidence type="ECO:0000256" key="8">
    <source>
        <dbReference type="ARBA" id="ARBA00023170"/>
    </source>
</evidence>
<dbReference type="InterPro" id="IPR001090">
    <property type="entry name" value="Ephrin_rcpt_lig-bd_dom"/>
</dbReference>
<evidence type="ECO:0000256" key="6">
    <source>
        <dbReference type="ARBA" id="ARBA00023136"/>
    </source>
</evidence>
<keyword evidence="11" id="KW-0732">Signal</keyword>
<evidence type="ECO:0000256" key="9">
    <source>
        <dbReference type="PROSITE-ProRule" id="PRU00302"/>
    </source>
</evidence>
<keyword evidence="6 10" id="KW-0472">Membrane</keyword>
<dbReference type="SUPFAM" id="SSF49785">
    <property type="entry name" value="Galactose-binding domain-like"/>
    <property type="match status" value="1"/>
</dbReference>
<comment type="subcellular location">
    <subcellularLocation>
        <location evidence="1">Membrane</location>
        <topology evidence="1">Single-pass membrane protein</topology>
    </subcellularLocation>
</comment>
<feature type="domain" description="Sushi" evidence="13">
    <location>
        <begin position="241"/>
        <end position="299"/>
    </location>
</feature>
<evidence type="ECO:0000256" key="10">
    <source>
        <dbReference type="SAM" id="Phobius"/>
    </source>
</evidence>
<keyword evidence="3" id="KW-0547">Nucleotide-binding</keyword>
<dbReference type="InterPro" id="IPR003961">
    <property type="entry name" value="FN3_dom"/>
</dbReference>
<feature type="transmembrane region" description="Helical" evidence="10">
    <location>
        <begin position="590"/>
        <end position="615"/>
    </location>
</feature>
<evidence type="ECO:0000256" key="11">
    <source>
        <dbReference type="SAM" id="SignalP"/>
    </source>
</evidence>
<comment type="caution">
    <text evidence="9">Lacks conserved residue(s) required for the propagation of feature annotation.</text>
</comment>
<evidence type="ECO:0000313" key="15">
    <source>
        <dbReference type="EMBL" id="CAI8036639.1"/>
    </source>
</evidence>
<dbReference type="AlphaFoldDB" id="A0AA35WXM6"/>
<dbReference type="Gene3D" id="2.60.40.10">
    <property type="entry name" value="Immunoglobulins"/>
    <property type="match status" value="1"/>
</dbReference>
<dbReference type="SUPFAM" id="SSF49265">
    <property type="entry name" value="Fibronectin type III"/>
    <property type="match status" value="1"/>
</dbReference>
<evidence type="ECO:0000256" key="5">
    <source>
        <dbReference type="ARBA" id="ARBA00022989"/>
    </source>
</evidence>
<evidence type="ECO:0000256" key="7">
    <source>
        <dbReference type="ARBA" id="ARBA00023157"/>
    </source>
</evidence>
<keyword evidence="5 10" id="KW-1133">Transmembrane helix</keyword>
<keyword evidence="2 10" id="KW-0812">Transmembrane</keyword>
<dbReference type="InterPro" id="IPR036116">
    <property type="entry name" value="FN3_sf"/>
</dbReference>
<feature type="signal peptide" evidence="11">
    <location>
        <begin position="1"/>
        <end position="23"/>
    </location>
</feature>
<dbReference type="InterPro" id="IPR035976">
    <property type="entry name" value="Sushi/SCR/CCP_sf"/>
</dbReference>
<evidence type="ECO:0000259" key="14">
    <source>
        <dbReference type="PROSITE" id="PS51550"/>
    </source>
</evidence>
<dbReference type="Gene3D" id="2.60.120.260">
    <property type="entry name" value="Galactose-binding domain-like"/>
    <property type="match status" value="1"/>
</dbReference>